<dbReference type="InterPro" id="IPR008775">
    <property type="entry name" value="Phytyl_CoA_dOase-like"/>
</dbReference>
<gene>
    <name evidence="1" type="ORF">SPIL2461_LOCUS20586</name>
</gene>
<dbReference type="EMBL" id="CAJNIZ010045493">
    <property type="protein sequence ID" value="CAE7721791.1"/>
    <property type="molecule type" value="Genomic_DNA"/>
</dbReference>
<comment type="caution">
    <text evidence="1">The sequence shown here is derived from an EMBL/GenBank/DDBJ whole genome shotgun (WGS) entry which is preliminary data.</text>
</comment>
<dbReference type="OrthoDB" id="433299at2759"/>
<dbReference type="PANTHER" id="PTHR37563:SF2">
    <property type="entry name" value="PHYTANOYL-COA DIOXYGENASE FAMILY PROTEIN (AFU_ORTHOLOGUE AFUA_2G03330)"/>
    <property type="match status" value="1"/>
</dbReference>
<dbReference type="SUPFAM" id="SSF81901">
    <property type="entry name" value="HCP-like"/>
    <property type="match status" value="1"/>
</dbReference>
<evidence type="ECO:0000313" key="1">
    <source>
        <dbReference type="EMBL" id="CAE7721791.1"/>
    </source>
</evidence>
<reference evidence="1" key="1">
    <citation type="submission" date="2021-02" db="EMBL/GenBank/DDBJ databases">
        <authorList>
            <person name="Dougan E. K."/>
            <person name="Rhodes N."/>
            <person name="Thang M."/>
            <person name="Chan C."/>
        </authorList>
    </citation>
    <scope>NUCLEOTIDE SEQUENCE</scope>
</reference>
<dbReference type="Pfam" id="PF05721">
    <property type="entry name" value="PhyH"/>
    <property type="match status" value="1"/>
</dbReference>
<evidence type="ECO:0008006" key="3">
    <source>
        <dbReference type="Google" id="ProtNLM"/>
    </source>
</evidence>
<name>A0A812X782_SYMPI</name>
<dbReference type="Gene3D" id="2.60.120.620">
    <property type="entry name" value="q2cbj1_9rhob like domain"/>
    <property type="match status" value="1"/>
</dbReference>
<dbReference type="InterPro" id="IPR051961">
    <property type="entry name" value="Fungal_Metabolite_Diox"/>
</dbReference>
<proteinExistence type="predicted"/>
<accession>A0A812X782</accession>
<evidence type="ECO:0000313" key="2">
    <source>
        <dbReference type="Proteomes" id="UP000649617"/>
    </source>
</evidence>
<dbReference type="Proteomes" id="UP000649617">
    <property type="component" value="Unassembled WGS sequence"/>
</dbReference>
<dbReference type="AlphaFoldDB" id="A0A812X782"/>
<dbReference type="SUPFAM" id="SSF51197">
    <property type="entry name" value="Clavaminate synthase-like"/>
    <property type="match status" value="1"/>
</dbReference>
<protein>
    <recommendedName>
        <fullName evidence="3">Phytanoyl-CoA dioxygenase</fullName>
    </recommendedName>
</protein>
<organism evidence="1 2">
    <name type="scientific">Symbiodinium pilosum</name>
    <name type="common">Dinoflagellate</name>
    <dbReference type="NCBI Taxonomy" id="2952"/>
    <lineage>
        <taxon>Eukaryota</taxon>
        <taxon>Sar</taxon>
        <taxon>Alveolata</taxon>
        <taxon>Dinophyceae</taxon>
        <taxon>Suessiales</taxon>
        <taxon>Symbiodiniaceae</taxon>
        <taxon>Symbiodinium</taxon>
    </lineage>
</organism>
<sequence>MIEHPPVIAGGASACGGKDGVRRSNEVTPGHFYDVEDAVSRSAQVAEHLATQGCCFISHAVPTTSCQRLADYVDDALAAAQKDVALSEAGDARYARHRSYFRRLAYATRRDRIEFTLPMVEEVTEALEGMVASLGQVLEHVVTRNGRLVDLSCMISDPDCEYQPLHSDTSLERVKFTVFVALQDVTTEMGPTYLCPATHNYEHHSALDVMQKMELSHAEMLGRLGAVPALCSCGDAFIMNSQLLHCGGGQASTDAGGKRRRLLYVTWHLPGITPGEHSLRDELVGRFRLGDFDGGRKLPPDFDEQYSDLFIAANKLDDPDAMLQFAQLLRERGDLGAVAWMRRACRKGHPLACMHLAEIFCFGELGVITDWEKAEELRVYAMALHERMKCLAQGSVSPDEPEPPLCLRCH</sequence>
<dbReference type="PANTHER" id="PTHR37563">
    <property type="entry name" value="PHYTANOYL-COA DIOXYGENASE FAMILY PROTEIN (AFU_ORTHOLOGUE AFUA_2G03330)"/>
    <property type="match status" value="1"/>
</dbReference>
<keyword evidence="2" id="KW-1185">Reference proteome</keyword>
<dbReference type="Gene3D" id="1.25.40.10">
    <property type="entry name" value="Tetratricopeptide repeat domain"/>
    <property type="match status" value="1"/>
</dbReference>
<dbReference type="InterPro" id="IPR011990">
    <property type="entry name" value="TPR-like_helical_dom_sf"/>
</dbReference>